<organism evidence="1 2">
    <name type="scientific">Chaetomium tenue</name>
    <dbReference type="NCBI Taxonomy" id="1854479"/>
    <lineage>
        <taxon>Eukaryota</taxon>
        <taxon>Fungi</taxon>
        <taxon>Dikarya</taxon>
        <taxon>Ascomycota</taxon>
        <taxon>Pezizomycotina</taxon>
        <taxon>Sordariomycetes</taxon>
        <taxon>Sordariomycetidae</taxon>
        <taxon>Sordariales</taxon>
        <taxon>Chaetomiaceae</taxon>
        <taxon>Chaetomium</taxon>
    </lineage>
</organism>
<gene>
    <name evidence="1" type="ORF">F5144DRAFT_173104</name>
</gene>
<keyword evidence="2" id="KW-1185">Reference proteome</keyword>
<comment type="caution">
    <text evidence="1">The sequence shown here is derived from an EMBL/GenBank/DDBJ whole genome shotgun (WGS) entry which is preliminary data.</text>
</comment>
<accession>A0ACB7PD76</accession>
<dbReference type="EMBL" id="JAGIZQ010000003">
    <property type="protein sequence ID" value="KAH6636262.1"/>
    <property type="molecule type" value="Genomic_DNA"/>
</dbReference>
<proteinExistence type="predicted"/>
<name>A0ACB7PD76_9PEZI</name>
<protein>
    <submittedName>
        <fullName evidence="1">Uncharacterized protein</fullName>
    </submittedName>
</protein>
<reference evidence="1 2" key="1">
    <citation type="journal article" date="2021" name="Nat. Commun.">
        <title>Genetic determinants of endophytism in the Arabidopsis root mycobiome.</title>
        <authorList>
            <person name="Mesny F."/>
            <person name="Miyauchi S."/>
            <person name="Thiergart T."/>
            <person name="Pickel B."/>
            <person name="Atanasova L."/>
            <person name="Karlsson M."/>
            <person name="Huettel B."/>
            <person name="Barry K.W."/>
            <person name="Haridas S."/>
            <person name="Chen C."/>
            <person name="Bauer D."/>
            <person name="Andreopoulos W."/>
            <person name="Pangilinan J."/>
            <person name="LaButti K."/>
            <person name="Riley R."/>
            <person name="Lipzen A."/>
            <person name="Clum A."/>
            <person name="Drula E."/>
            <person name="Henrissat B."/>
            <person name="Kohler A."/>
            <person name="Grigoriev I.V."/>
            <person name="Martin F.M."/>
            <person name="Hacquard S."/>
        </authorList>
    </citation>
    <scope>NUCLEOTIDE SEQUENCE [LARGE SCALE GENOMIC DNA]</scope>
    <source>
        <strain evidence="1 2">MPI-SDFR-AT-0079</strain>
    </source>
</reference>
<sequence length="109" mass="11978">MRTINMSGQMDGLHDPGPRSVPLFLVLVLTPWGREARATGIWKGTVPRVGLRSKGRRGFRAQRSKSMEMFRPFLSATPGHNSKTIPPGADSPRAFLGQSRSSSLNPLHI</sequence>
<evidence type="ECO:0000313" key="2">
    <source>
        <dbReference type="Proteomes" id="UP000724584"/>
    </source>
</evidence>
<dbReference type="Proteomes" id="UP000724584">
    <property type="component" value="Unassembled WGS sequence"/>
</dbReference>
<evidence type="ECO:0000313" key="1">
    <source>
        <dbReference type="EMBL" id="KAH6636262.1"/>
    </source>
</evidence>